<comment type="caution">
    <text evidence="1">The sequence shown here is derived from an EMBL/GenBank/DDBJ whole genome shotgun (WGS) entry which is preliminary data.</text>
</comment>
<proteinExistence type="predicted"/>
<dbReference type="AlphaFoldDB" id="A0A816LE01"/>
<evidence type="ECO:0000313" key="1">
    <source>
        <dbReference type="EMBL" id="CAF1928571.1"/>
    </source>
</evidence>
<dbReference type="EMBL" id="CAJNRE010000556">
    <property type="protein sequence ID" value="CAF1928571.1"/>
    <property type="molecule type" value="Genomic_DNA"/>
</dbReference>
<protein>
    <recommendedName>
        <fullName evidence="3">Endonuclease/exonuclease/phosphatase domain-containing protein</fullName>
    </recommendedName>
</protein>
<sequence>MNTLLANWEDRKKITSEMLNAKSELKIMLLNVSSLNHYLPDIFLLLESTPCPIIIFNDTHQRNDTVKLFSRHFSNYNVYWEACSNNFGGVLIAIHRSIPVQRVDLFQNQSTIVVLDVGTTTAKFQLATCYSPPNEKLPINLFDKILERSINTVLIGDFNAKHRS</sequence>
<gene>
    <name evidence="1" type="ORF">MBJ925_LOCUS3767</name>
</gene>
<accession>A0A816LE01</accession>
<reference evidence="1" key="1">
    <citation type="submission" date="2021-02" db="EMBL/GenBank/DDBJ databases">
        <authorList>
            <person name="Nowell W R."/>
        </authorList>
    </citation>
    <scope>NUCLEOTIDE SEQUENCE</scope>
</reference>
<evidence type="ECO:0008006" key="3">
    <source>
        <dbReference type="Google" id="ProtNLM"/>
    </source>
</evidence>
<dbReference type="Gene3D" id="3.60.10.10">
    <property type="entry name" value="Endonuclease/exonuclease/phosphatase"/>
    <property type="match status" value="1"/>
</dbReference>
<dbReference type="SUPFAM" id="SSF56219">
    <property type="entry name" value="DNase I-like"/>
    <property type="match status" value="1"/>
</dbReference>
<organism evidence="1 2">
    <name type="scientific">Rotaria magnacalcarata</name>
    <dbReference type="NCBI Taxonomy" id="392030"/>
    <lineage>
        <taxon>Eukaryota</taxon>
        <taxon>Metazoa</taxon>
        <taxon>Spiralia</taxon>
        <taxon>Gnathifera</taxon>
        <taxon>Rotifera</taxon>
        <taxon>Eurotatoria</taxon>
        <taxon>Bdelloidea</taxon>
        <taxon>Philodinida</taxon>
        <taxon>Philodinidae</taxon>
        <taxon>Rotaria</taxon>
    </lineage>
</organism>
<name>A0A816LE01_9BILA</name>
<dbReference type="Proteomes" id="UP000663824">
    <property type="component" value="Unassembled WGS sequence"/>
</dbReference>
<evidence type="ECO:0000313" key="2">
    <source>
        <dbReference type="Proteomes" id="UP000663824"/>
    </source>
</evidence>
<dbReference type="InterPro" id="IPR036691">
    <property type="entry name" value="Endo/exonu/phosph_ase_sf"/>
</dbReference>